<accession>A0A346LU68</accession>
<reference evidence="1" key="1">
    <citation type="journal article" date="2018" name="Nat. Commun.">
        <title>Structural conservation in a membrane-enveloped filamentous virus infecting a hyperthermophilic acidophile.</title>
        <authorList>
            <person name="Liu Y."/>
            <person name="Osinski T."/>
            <person name="Wang F."/>
            <person name="Krupovic M."/>
            <person name="Schouten S."/>
            <person name="Kasson P."/>
            <person name="Prangishvili D."/>
            <person name="Egelman E.H."/>
        </authorList>
    </citation>
    <scope>NUCLEOTIDE SEQUENCE [LARGE SCALE GENOMIC DNA]</scope>
    <source>
        <strain evidence="1">S48</strain>
    </source>
</reference>
<gene>
    <name evidence="1" type="ORF">SFV1gp29</name>
</gene>
<evidence type="ECO:0000313" key="2">
    <source>
        <dbReference type="Proteomes" id="UP000263690"/>
    </source>
</evidence>
<protein>
    <submittedName>
        <fullName evidence="1">Uncharacterized protein</fullName>
    </submittedName>
</protein>
<organismHost>
    <name type="scientific">Saccharolobus shibatae</name>
    <dbReference type="NCBI Taxonomy" id="2286"/>
</organismHost>
<dbReference type="EMBL" id="MH447526">
    <property type="protein sequence ID" value="AXQ00111.1"/>
    <property type="molecule type" value="Genomic_DNA"/>
</dbReference>
<organism evidence="1">
    <name type="scientific">Sulfolobus filamentous virus 1</name>
    <name type="common">SFV1</name>
    <name type="synonym">Sulfolobus virus SFV-1</name>
    <dbReference type="NCBI Taxonomy" id="2304198"/>
    <lineage>
        <taxon>Viruses</taxon>
        <taxon>Adnaviria</taxon>
        <taxon>Zilligvirae</taxon>
        <taxon>Taleaviricota</taxon>
        <taxon>Tokiviricetes</taxon>
        <taxon>Ligamenvirales</taxon>
        <taxon>Lipothrixviridae</taxon>
        <taxon>Alphalipothrixvirus</taxon>
        <taxon>Alphalipothrixvirus beppuense</taxon>
    </lineage>
</organism>
<sequence length="92" mass="10089">MSARYYKGIFVTFTPPGEVTDHVYYCYQCITVGGELDVASSTVYNADMIVGLMNGSVIIITSEEKITIGREEIADLLNGEASKIYGELPENL</sequence>
<proteinExistence type="predicted"/>
<dbReference type="Proteomes" id="UP000263690">
    <property type="component" value="Segment"/>
</dbReference>
<name>A0A346LU68_SUFV1</name>
<evidence type="ECO:0000313" key="1">
    <source>
        <dbReference type="EMBL" id="AXQ00111.1"/>
    </source>
</evidence>
<keyword evidence="2" id="KW-1185">Reference proteome</keyword>